<dbReference type="CDD" id="cd00448">
    <property type="entry name" value="YjgF_YER057c_UK114_family"/>
    <property type="match status" value="1"/>
</dbReference>
<dbReference type="AlphaFoldDB" id="A0A2T0GXY9"/>
<dbReference type="RefSeq" id="WP_106113156.1">
    <property type="nucleotide sequence ID" value="NZ_PVSR01000007.1"/>
</dbReference>
<gene>
    <name evidence="3" type="ORF">CEP50_07200</name>
</gene>
<dbReference type="Gene3D" id="3.30.1330.40">
    <property type="entry name" value="RutC-like"/>
    <property type="match status" value="1"/>
</dbReference>
<organism evidence="3 4">
    <name type="scientific">Actinopolyspora mortivallis</name>
    <dbReference type="NCBI Taxonomy" id="33906"/>
    <lineage>
        <taxon>Bacteria</taxon>
        <taxon>Bacillati</taxon>
        <taxon>Actinomycetota</taxon>
        <taxon>Actinomycetes</taxon>
        <taxon>Actinopolysporales</taxon>
        <taxon>Actinopolysporaceae</taxon>
        <taxon>Actinopolyspora</taxon>
    </lineage>
</organism>
<dbReference type="FunCoup" id="A0A2T0GXY9">
    <property type="interactions" value="313"/>
</dbReference>
<dbReference type="Pfam" id="PF01042">
    <property type="entry name" value="Ribonuc_L-PSP"/>
    <property type="match status" value="1"/>
</dbReference>
<name>A0A2T0GXY9_ACTMO</name>
<dbReference type="InterPro" id="IPR035959">
    <property type="entry name" value="RutC-like_sf"/>
</dbReference>
<comment type="caution">
    <text evidence="3">The sequence shown here is derived from an EMBL/GenBank/DDBJ whole genome shotgun (WGS) entry which is preliminary data.</text>
</comment>
<evidence type="ECO:0000256" key="2">
    <source>
        <dbReference type="SAM" id="MobiDB-lite"/>
    </source>
</evidence>
<feature type="compositionally biased region" description="Polar residues" evidence="2">
    <location>
        <begin position="1"/>
        <end position="10"/>
    </location>
</feature>
<accession>A0A2T0GXY9</accession>
<dbReference type="InterPro" id="IPR006175">
    <property type="entry name" value="YjgF/YER057c/UK114"/>
</dbReference>
<dbReference type="InParanoid" id="A0A2T0GXY9"/>
<dbReference type="GO" id="GO:0019239">
    <property type="term" value="F:deaminase activity"/>
    <property type="evidence" value="ECO:0007669"/>
    <property type="project" value="TreeGrafter"/>
</dbReference>
<reference evidence="3 4" key="1">
    <citation type="submission" date="2018-03" db="EMBL/GenBank/DDBJ databases">
        <title>Actinopolyspora mortivallis from Sahara, screening for active biomolecules.</title>
        <authorList>
            <person name="Selama O."/>
            <person name="Wellington E.M.H."/>
            <person name="Hacene H."/>
        </authorList>
    </citation>
    <scope>NUCLEOTIDE SEQUENCE [LARGE SCALE GENOMIC DNA]</scope>
    <source>
        <strain evidence="3 4">M5A</strain>
    </source>
</reference>
<dbReference type="GO" id="GO:0005829">
    <property type="term" value="C:cytosol"/>
    <property type="evidence" value="ECO:0007669"/>
    <property type="project" value="TreeGrafter"/>
</dbReference>
<sequence length="129" mass="13515">MSRSVVTTQAAPRPPAGVPLSQGVRKGNLVQVSGQTGVDPATGEPVSDSVAEQTERALRNVLAVLEEAGAGVEDVLMLRVYLTDVTHFSEMNETYARVVGEPYPARTTVYVGLPPGLLVEVDALAALDG</sequence>
<proteinExistence type="inferred from homology"/>
<dbReference type="PANTHER" id="PTHR11803">
    <property type="entry name" value="2-IMINOBUTANOATE/2-IMINOPROPANOATE DEAMINASE RIDA"/>
    <property type="match status" value="1"/>
</dbReference>
<dbReference type="SUPFAM" id="SSF55298">
    <property type="entry name" value="YjgF-like"/>
    <property type="match status" value="1"/>
</dbReference>
<dbReference type="EMBL" id="PVSR01000007">
    <property type="protein sequence ID" value="PRW63971.1"/>
    <property type="molecule type" value="Genomic_DNA"/>
</dbReference>
<keyword evidence="4" id="KW-1185">Reference proteome</keyword>
<dbReference type="PANTHER" id="PTHR11803:SF39">
    <property type="entry name" value="2-IMINOBUTANOATE_2-IMINOPROPANOATE DEAMINASE"/>
    <property type="match status" value="1"/>
</dbReference>
<dbReference type="Proteomes" id="UP000239352">
    <property type="component" value="Unassembled WGS sequence"/>
</dbReference>
<comment type="similarity">
    <text evidence="1">Belongs to the RutC family.</text>
</comment>
<protein>
    <submittedName>
        <fullName evidence="3">Reactive intermediate/imine deaminase</fullName>
    </submittedName>
</protein>
<evidence type="ECO:0000256" key="1">
    <source>
        <dbReference type="ARBA" id="ARBA00010552"/>
    </source>
</evidence>
<evidence type="ECO:0000313" key="3">
    <source>
        <dbReference type="EMBL" id="PRW63971.1"/>
    </source>
</evidence>
<evidence type="ECO:0000313" key="4">
    <source>
        <dbReference type="Proteomes" id="UP000239352"/>
    </source>
</evidence>
<feature type="region of interest" description="Disordered" evidence="2">
    <location>
        <begin position="1"/>
        <end position="25"/>
    </location>
</feature>
<dbReference type="STRING" id="1050202.GCA_000384035_01608"/>
<dbReference type="FunFam" id="3.30.1330.40:FF:000001">
    <property type="entry name" value="L-PSP family endoribonuclease"/>
    <property type="match status" value="1"/>
</dbReference>